<keyword evidence="2" id="KW-1185">Reference proteome</keyword>
<dbReference type="EMBL" id="BGZK01000060">
    <property type="protein sequence ID" value="GBP13873.1"/>
    <property type="molecule type" value="Genomic_DNA"/>
</dbReference>
<comment type="caution">
    <text evidence="1">The sequence shown here is derived from an EMBL/GenBank/DDBJ whole genome shotgun (WGS) entry which is preliminary data.</text>
</comment>
<sequence>MKYPLSGVFATTRKLEVNRAESNDLVTSAYLDKPSHFTEHEAGTAIVHCERSGIKLAYFVCPLIFHVSPCDVPARPPPALGPGVGGRAPPRQK</sequence>
<evidence type="ECO:0000313" key="2">
    <source>
        <dbReference type="Proteomes" id="UP000299102"/>
    </source>
</evidence>
<protein>
    <submittedName>
        <fullName evidence="1">Uncharacterized protein</fullName>
    </submittedName>
</protein>
<accession>A0A4C1TH82</accession>
<proteinExistence type="predicted"/>
<evidence type="ECO:0000313" key="1">
    <source>
        <dbReference type="EMBL" id="GBP13873.1"/>
    </source>
</evidence>
<dbReference type="AlphaFoldDB" id="A0A4C1TH82"/>
<dbReference type="Proteomes" id="UP000299102">
    <property type="component" value="Unassembled WGS sequence"/>
</dbReference>
<organism evidence="1 2">
    <name type="scientific">Eumeta variegata</name>
    <name type="common">Bagworm moth</name>
    <name type="synonym">Eumeta japonica</name>
    <dbReference type="NCBI Taxonomy" id="151549"/>
    <lineage>
        <taxon>Eukaryota</taxon>
        <taxon>Metazoa</taxon>
        <taxon>Ecdysozoa</taxon>
        <taxon>Arthropoda</taxon>
        <taxon>Hexapoda</taxon>
        <taxon>Insecta</taxon>
        <taxon>Pterygota</taxon>
        <taxon>Neoptera</taxon>
        <taxon>Endopterygota</taxon>
        <taxon>Lepidoptera</taxon>
        <taxon>Glossata</taxon>
        <taxon>Ditrysia</taxon>
        <taxon>Tineoidea</taxon>
        <taxon>Psychidae</taxon>
        <taxon>Oiketicinae</taxon>
        <taxon>Eumeta</taxon>
    </lineage>
</organism>
<name>A0A4C1TH82_EUMVA</name>
<gene>
    <name evidence="1" type="ORF">EVAR_10447_1</name>
</gene>
<reference evidence="1 2" key="1">
    <citation type="journal article" date="2019" name="Commun. Biol.">
        <title>The bagworm genome reveals a unique fibroin gene that provides high tensile strength.</title>
        <authorList>
            <person name="Kono N."/>
            <person name="Nakamura H."/>
            <person name="Ohtoshi R."/>
            <person name="Tomita M."/>
            <person name="Numata K."/>
            <person name="Arakawa K."/>
        </authorList>
    </citation>
    <scope>NUCLEOTIDE SEQUENCE [LARGE SCALE GENOMIC DNA]</scope>
</reference>